<name>A0ABP8RN39_9PSEU</name>
<keyword evidence="2" id="KW-1185">Reference proteome</keyword>
<comment type="caution">
    <text evidence="1">The sequence shown here is derived from an EMBL/GenBank/DDBJ whole genome shotgun (WGS) entry which is preliminary data.</text>
</comment>
<dbReference type="EMBL" id="BAABGT010000027">
    <property type="protein sequence ID" value="GAA4543353.1"/>
    <property type="molecule type" value="Genomic_DNA"/>
</dbReference>
<protein>
    <submittedName>
        <fullName evidence="1">Uncharacterized protein</fullName>
    </submittedName>
</protein>
<proteinExistence type="predicted"/>
<reference evidence="2" key="1">
    <citation type="journal article" date="2019" name="Int. J. Syst. Evol. Microbiol.">
        <title>The Global Catalogue of Microorganisms (GCM) 10K type strain sequencing project: providing services to taxonomists for standard genome sequencing and annotation.</title>
        <authorList>
            <consortium name="The Broad Institute Genomics Platform"/>
            <consortium name="The Broad Institute Genome Sequencing Center for Infectious Disease"/>
            <person name="Wu L."/>
            <person name="Ma J."/>
        </authorList>
    </citation>
    <scope>NUCLEOTIDE SEQUENCE [LARGE SCALE GENOMIC DNA]</scope>
    <source>
        <strain evidence="2">JCM 17906</strain>
    </source>
</reference>
<accession>A0ABP8RN39</accession>
<dbReference type="Proteomes" id="UP001501598">
    <property type="component" value="Unassembled WGS sequence"/>
</dbReference>
<gene>
    <name evidence="1" type="ORF">GCM10023175_19970</name>
</gene>
<evidence type="ECO:0000313" key="2">
    <source>
        <dbReference type="Proteomes" id="UP001501598"/>
    </source>
</evidence>
<organism evidence="1 2">
    <name type="scientific">Pseudonocardia xishanensis</name>
    <dbReference type="NCBI Taxonomy" id="630995"/>
    <lineage>
        <taxon>Bacteria</taxon>
        <taxon>Bacillati</taxon>
        <taxon>Actinomycetota</taxon>
        <taxon>Actinomycetes</taxon>
        <taxon>Pseudonocardiales</taxon>
        <taxon>Pseudonocardiaceae</taxon>
        <taxon>Pseudonocardia</taxon>
    </lineage>
</organism>
<evidence type="ECO:0000313" key="1">
    <source>
        <dbReference type="EMBL" id="GAA4543353.1"/>
    </source>
</evidence>
<sequence length="99" mass="10042">MSASAPARSSSSWAYPLRSTARRVISPSRRNGREKASALDPAMIVLSRSKKAAAPCGRSVGAVGTGGACQTPGGPRTWDGLRQGGLAEAVGRFSPGGSD</sequence>